<evidence type="ECO:0000259" key="10">
    <source>
        <dbReference type="Pfam" id="PF04290"/>
    </source>
</evidence>
<evidence type="ECO:0000256" key="6">
    <source>
        <dbReference type="ARBA" id="ARBA00022989"/>
    </source>
</evidence>
<dbReference type="PANTHER" id="PTHR35011">
    <property type="entry name" value="2,3-DIKETO-L-GULONATE TRAP TRANSPORTER SMALL PERMEASE PROTEIN YIAM"/>
    <property type="match status" value="1"/>
</dbReference>
<dbReference type="InterPro" id="IPR055348">
    <property type="entry name" value="DctQ"/>
</dbReference>
<keyword evidence="5 9" id="KW-0812">Transmembrane</keyword>
<comment type="caution">
    <text evidence="9">Lacks conserved residue(s) required for the propagation of feature annotation.</text>
</comment>
<evidence type="ECO:0000313" key="12">
    <source>
        <dbReference type="Proteomes" id="UP000580043"/>
    </source>
</evidence>
<evidence type="ECO:0000256" key="5">
    <source>
        <dbReference type="ARBA" id="ARBA00022692"/>
    </source>
</evidence>
<organism evidence="11 12">
    <name type="scientific">Zoogloea dura</name>
    <dbReference type="NCBI Taxonomy" id="2728840"/>
    <lineage>
        <taxon>Bacteria</taxon>
        <taxon>Pseudomonadati</taxon>
        <taxon>Pseudomonadota</taxon>
        <taxon>Betaproteobacteria</taxon>
        <taxon>Rhodocyclales</taxon>
        <taxon>Zoogloeaceae</taxon>
        <taxon>Zoogloea</taxon>
    </lineage>
</organism>
<evidence type="ECO:0000256" key="4">
    <source>
        <dbReference type="ARBA" id="ARBA00022519"/>
    </source>
</evidence>
<keyword evidence="2 9" id="KW-0813">Transport</keyword>
<dbReference type="Pfam" id="PF04290">
    <property type="entry name" value="DctQ"/>
    <property type="match status" value="1"/>
</dbReference>
<feature type="domain" description="Tripartite ATP-independent periplasmic transporters DctQ component" evidence="10">
    <location>
        <begin position="49"/>
        <end position="176"/>
    </location>
</feature>
<dbReference type="AlphaFoldDB" id="A0A848GD98"/>
<evidence type="ECO:0000256" key="3">
    <source>
        <dbReference type="ARBA" id="ARBA00022475"/>
    </source>
</evidence>
<evidence type="ECO:0000256" key="8">
    <source>
        <dbReference type="ARBA" id="ARBA00038436"/>
    </source>
</evidence>
<comment type="subunit">
    <text evidence="9">The complex comprises the extracytoplasmic solute receptor protein and the two transmembrane proteins.</text>
</comment>
<keyword evidence="7 9" id="KW-0472">Membrane</keyword>
<keyword evidence="12" id="KW-1185">Reference proteome</keyword>
<evidence type="ECO:0000313" key="11">
    <source>
        <dbReference type="EMBL" id="NML29072.1"/>
    </source>
</evidence>
<dbReference type="EMBL" id="JABBGA010000048">
    <property type="protein sequence ID" value="NML29072.1"/>
    <property type="molecule type" value="Genomic_DNA"/>
</dbReference>
<dbReference type="PANTHER" id="PTHR35011:SF10">
    <property type="entry name" value="TRAP TRANSPORTER SMALL PERMEASE PROTEIN"/>
    <property type="match status" value="1"/>
</dbReference>
<dbReference type="GO" id="GO:0022857">
    <property type="term" value="F:transmembrane transporter activity"/>
    <property type="evidence" value="ECO:0007669"/>
    <property type="project" value="UniProtKB-UniRule"/>
</dbReference>
<comment type="similarity">
    <text evidence="8 9">Belongs to the TRAP transporter small permease family.</text>
</comment>
<name>A0A848GD98_9RHOO</name>
<keyword evidence="4 9" id="KW-0997">Cell inner membrane</keyword>
<gene>
    <name evidence="11" type="ORF">HHL15_25330</name>
</gene>
<evidence type="ECO:0000256" key="1">
    <source>
        <dbReference type="ARBA" id="ARBA00004429"/>
    </source>
</evidence>
<feature type="transmembrane region" description="Helical" evidence="9">
    <location>
        <begin position="35"/>
        <end position="59"/>
    </location>
</feature>
<keyword evidence="6 9" id="KW-1133">Transmembrane helix</keyword>
<dbReference type="GO" id="GO:0005886">
    <property type="term" value="C:plasma membrane"/>
    <property type="evidence" value="ECO:0007669"/>
    <property type="project" value="UniProtKB-SubCell"/>
</dbReference>
<feature type="transmembrane region" description="Helical" evidence="9">
    <location>
        <begin position="110"/>
        <end position="133"/>
    </location>
</feature>
<keyword evidence="3" id="KW-1003">Cell membrane</keyword>
<comment type="subcellular location">
    <subcellularLocation>
        <location evidence="1 9">Cell inner membrane</location>
        <topology evidence="1 9">Multi-pass membrane protein</topology>
    </subcellularLocation>
</comment>
<comment type="caution">
    <text evidence="11">The sequence shown here is derived from an EMBL/GenBank/DDBJ whole genome shotgun (WGS) entry which is preliminary data.</text>
</comment>
<feature type="transmembrane region" description="Helical" evidence="9">
    <location>
        <begin position="153"/>
        <end position="179"/>
    </location>
</feature>
<dbReference type="Proteomes" id="UP000580043">
    <property type="component" value="Unassembled WGS sequence"/>
</dbReference>
<sequence length="186" mass="20270">MSHGFEIEGLAKPPEIPATGLIGALGRLMEMINTVIMFLSSGALLAASLILCSSVFLRYFLKIPTDWQDEMSVFLLVGATFMCAAYVQAQRGHIGIEALAGLLPPAVNRVRLALCDLASGLFCAFFSWKSILLLHEAWVDGQTTSSAWAPPLWIPYSLMTLGMILLTLQILLQFVAACVRKEGNHD</sequence>
<comment type="function">
    <text evidence="9">Part of the tripartite ATP-independent periplasmic (TRAP) transport system.</text>
</comment>
<accession>A0A848GD98</accession>
<evidence type="ECO:0000256" key="7">
    <source>
        <dbReference type="ARBA" id="ARBA00023136"/>
    </source>
</evidence>
<protein>
    <recommendedName>
        <fullName evidence="9">TRAP transporter small permease protein</fullName>
    </recommendedName>
</protein>
<dbReference type="GO" id="GO:0015740">
    <property type="term" value="P:C4-dicarboxylate transport"/>
    <property type="evidence" value="ECO:0007669"/>
    <property type="project" value="TreeGrafter"/>
</dbReference>
<evidence type="ECO:0000256" key="2">
    <source>
        <dbReference type="ARBA" id="ARBA00022448"/>
    </source>
</evidence>
<dbReference type="InterPro" id="IPR007387">
    <property type="entry name" value="TRAP_DctQ"/>
</dbReference>
<reference evidence="11 12" key="1">
    <citation type="submission" date="2020-04" db="EMBL/GenBank/DDBJ databases">
        <title>Zoogloea sp. G-4-1-14 isolated from soil.</title>
        <authorList>
            <person name="Dahal R.H."/>
        </authorList>
    </citation>
    <scope>NUCLEOTIDE SEQUENCE [LARGE SCALE GENOMIC DNA]</scope>
    <source>
        <strain evidence="11 12">G-4-1-14</strain>
    </source>
</reference>
<proteinExistence type="inferred from homology"/>
<dbReference type="RefSeq" id="WP_169148567.1">
    <property type="nucleotide sequence ID" value="NZ_JABBGA010000048.1"/>
</dbReference>
<evidence type="ECO:0000256" key="9">
    <source>
        <dbReference type="RuleBase" id="RU369079"/>
    </source>
</evidence>